<accession>A0A8S5Q5Y9</accession>
<sequence>MFCEERVAQIAAYLLSKEGGRMAYLKLMKLMYLSDRVSMDRFGEPLTGDLMVAMPHGPVLSRSLDLMKGAARGDEGWNNWITDADHYDLQLQEREIQRDDLDELSDADLSVLDCVYQDFGHMGKWQIRDYTHDHCAEWCDPKGGAFTINPENVFRALGKPEEQVRHLADRMREFSELDRIASGLK</sequence>
<reference evidence="2" key="1">
    <citation type="journal article" date="2021" name="Proc. Natl. Acad. Sci. U.S.A.">
        <title>A Catalog of Tens of Thousands of Viruses from Human Metagenomes Reveals Hidden Associations with Chronic Diseases.</title>
        <authorList>
            <person name="Tisza M.J."/>
            <person name="Buck C.B."/>
        </authorList>
    </citation>
    <scope>NUCLEOTIDE SEQUENCE</scope>
    <source>
        <strain evidence="2">CtGKi16</strain>
    </source>
</reference>
<dbReference type="Pfam" id="PF13274">
    <property type="entry name" value="SocA_Panacea"/>
    <property type="match status" value="1"/>
</dbReference>
<dbReference type="EMBL" id="BK015577">
    <property type="protein sequence ID" value="DAE14195.1"/>
    <property type="molecule type" value="Genomic_DNA"/>
</dbReference>
<dbReference type="InterPro" id="IPR025272">
    <property type="entry name" value="SocA_Panacea"/>
</dbReference>
<protein>
    <recommendedName>
        <fullName evidence="1">Antitoxin SocA-like Panacea domain-containing protein</fullName>
    </recommendedName>
</protein>
<feature type="domain" description="Antitoxin SocA-like Panacea" evidence="1">
    <location>
        <begin position="27"/>
        <end position="138"/>
    </location>
</feature>
<evidence type="ECO:0000259" key="1">
    <source>
        <dbReference type="Pfam" id="PF13274"/>
    </source>
</evidence>
<name>A0A8S5Q5Y9_9CAUD</name>
<proteinExistence type="predicted"/>
<organism evidence="2">
    <name type="scientific">Siphoviridae sp. ctGKi16</name>
    <dbReference type="NCBI Taxonomy" id="2825410"/>
    <lineage>
        <taxon>Viruses</taxon>
        <taxon>Duplodnaviria</taxon>
        <taxon>Heunggongvirae</taxon>
        <taxon>Uroviricota</taxon>
        <taxon>Caudoviricetes</taxon>
    </lineage>
</organism>
<evidence type="ECO:0000313" key="2">
    <source>
        <dbReference type="EMBL" id="DAE14195.1"/>
    </source>
</evidence>